<evidence type="ECO:0000313" key="2">
    <source>
        <dbReference type="Proteomes" id="UP000887574"/>
    </source>
</evidence>
<evidence type="ECO:0000256" key="1">
    <source>
        <dbReference type="SAM" id="Phobius"/>
    </source>
</evidence>
<proteinExistence type="predicted"/>
<keyword evidence="2" id="KW-1185">Reference proteome</keyword>
<keyword evidence="1" id="KW-0472">Membrane</keyword>
<name>A0A915ETR8_9BILA</name>
<dbReference type="Proteomes" id="UP000887574">
    <property type="component" value="Unplaced"/>
</dbReference>
<keyword evidence="1" id="KW-1133">Transmembrane helix</keyword>
<feature type="transmembrane region" description="Helical" evidence="1">
    <location>
        <begin position="50"/>
        <end position="69"/>
    </location>
</feature>
<sequence>MNKEGKTTAKVNKLGISIIAIEFFLNFLPQIIALIALRANFFGFTISDHIGLYNFTLVAIDVFFSNYLYCKTLKLIKSKDPTTELVKSKY</sequence>
<feature type="transmembrane region" description="Helical" evidence="1">
    <location>
        <begin position="12"/>
        <end position="38"/>
    </location>
</feature>
<organism evidence="2 3">
    <name type="scientific">Ditylenchus dipsaci</name>
    <dbReference type="NCBI Taxonomy" id="166011"/>
    <lineage>
        <taxon>Eukaryota</taxon>
        <taxon>Metazoa</taxon>
        <taxon>Ecdysozoa</taxon>
        <taxon>Nematoda</taxon>
        <taxon>Chromadorea</taxon>
        <taxon>Rhabditida</taxon>
        <taxon>Tylenchina</taxon>
        <taxon>Tylenchomorpha</taxon>
        <taxon>Sphaerularioidea</taxon>
        <taxon>Anguinidae</taxon>
        <taxon>Anguininae</taxon>
        <taxon>Ditylenchus</taxon>
    </lineage>
</organism>
<evidence type="ECO:0000313" key="3">
    <source>
        <dbReference type="WBParaSite" id="jg8888"/>
    </source>
</evidence>
<accession>A0A915ETR8</accession>
<dbReference type="WBParaSite" id="jg8888">
    <property type="protein sequence ID" value="jg8888"/>
    <property type="gene ID" value="jg8888"/>
</dbReference>
<keyword evidence="1" id="KW-0812">Transmembrane</keyword>
<reference evidence="3" key="1">
    <citation type="submission" date="2022-11" db="UniProtKB">
        <authorList>
            <consortium name="WormBaseParasite"/>
        </authorList>
    </citation>
    <scope>IDENTIFICATION</scope>
</reference>
<protein>
    <submittedName>
        <fullName evidence="3">Uncharacterized protein</fullName>
    </submittedName>
</protein>
<dbReference type="AlphaFoldDB" id="A0A915ETR8"/>